<evidence type="ECO:0000313" key="2">
    <source>
        <dbReference type="Proteomes" id="UP001153555"/>
    </source>
</evidence>
<dbReference type="AlphaFoldDB" id="A0A9N7NTR4"/>
<dbReference type="EMBL" id="CACSLK010030875">
    <property type="protein sequence ID" value="CAA0838021.1"/>
    <property type="molecule type" value="Genomic_DNA"/>
</dbReference>
<evidence type="ECO:0000313" key="1">
    <source>
        <dbReference type="EMBL" id="CAA0838021.1"/>
    </source>
</evidence>
<keyword evidence="2" id="KW-1185">Reference proteome</keyword>
<organism evidence="1 2">
    <name type="scientific">Striga hermonthica</name>
    <name type="common">Purple witchweed</name>
    <name type="synonym">Buchnera hermonthica</name>
    <dbReference type="NCBI Taxonomy" id="68872"/>
    <lineage>
        <taxon>Eukaryota</taxon>
        <taxon>Viridiplantae</taxon>
        <taxon>Streptophyta</taxon>
        <taxon>Embryophyta</taxon>
        <taxon>Tracheophyta</taxon>
        <taxon>Spermatophyta</taxon>
        <taxon>Magnoliopsida</taxon>
        <taxon>eudicotyledons</taxon>
        <taxon>Gunneridae</taxon>
        <taxon>Pentapetalae</taxon>
        <taxon>asterids</taxon>
        <taxon>lamiids</taxon>
        <taxon>Lamiales</taxon>
        <taxon>Orobanchaceae</taxon>
        <taxon>Buchnereae</taxon>
        <taxon>Striga</taxon>
    </lineage>
</organism>
<comment type="caution">
    <text evidence="1">The sequence shown here is derived from an EMBL/GenBank/DDBJ whole genome shotgun (WGS) entry which is preliminary data.</text>
</comment>
<dbReference type="OrthoDB" id="18193at2759"/>
<gene>
    <name evidence="1" type="ORF">SHERM_04636</name>
</gene>
<dbReference type="Proteomes" id="UP001153555">
    <property type="component" value="Unassembled WGS sequence"/>
</dbReference>
<reference evidence="1" key="1">
    <citation type="submission" date="2019-12" db="EMBL/GenBank/DDBJ databases">
        <authorList>
            <person name="Scholes J."/>
        </authorList>
    </citation>
    <scope>NUCLEOTIDE SEQUENCE</scope>
</reference>
<proteinExistence type="predicted"/>
<name>A0A9N7NTR4_STRHE</name>
<sequence length="243" mass="26747">MDPLLPQSAHWLAHIASMVDNSRHLFVPGSLALQDAFNCMSKIAGTLVLWFANGSNCNINRKLAGNNLGCHSNASSTQVKHISSVRQDVSRFFWNSKHRMKSGIPVVFGKVSSFALKQICKEAERLQCLPVLSLAAALVPPFTNISSNVLAIPMETSSVEAQSCMDRNPCEIENRSCGPSGGLYFQNLAWDDTRLSSQGQVSSSRPCWGTSWPEKVIPVSLLRLVHEVLILHDFLVCSTEHKK</sequence>
<protein>
    <submittedName>
        <fullName evidence="1">Fatty-acid-binding protein 2</fullName>
    </submittedName>
</protein>
<accession>A0A9N7NTR4</accession>